<gene>
    <name evidence="5" type="primary">yciB</name>
    <name evidence="6" type="ORF">M9978_13550</name>
</gene>
<dbReference type="EMBL" id="JAMLDX010000010">
    <property type="protein sequence ID" value="MCP3731449.1"/>
    <property type="molecule type" value="Genomic_DNA"/>
</dbReference>
<dbReference type="PANTHER" id="PTHR36917">
    <property type="entry name" value="INTRACELLULAR SEPTATION PROTEIN A-RELATED"/>
    <property type="match status" value="1"/>
</dbReference>
<protein>
    <recommendedName>
        <fullName evidence="5">Inner membrane-spanning protein YciB</fullName>
    </recommendedName>
</protein>
<feature type="transmembrane region" description="Helical" evidence="5">
    <location>
        <begin position="135"/>
        <end position="157"/>
    </location>
</feature>
<feature type="transmembrane region" description="Helical" evidence="5">
    <location>
        <begin position="177"/>
        <end position="196"/>
    </location>
</feature>
<dbReference type="HAMAP" id="MF_00189">
    <property type="entry name" value="YciB"/>
    <property type="match status" value="1"/>
</dbReference>
<evidence type="ECO:0000313" key="7">
    <source>
        <dbReference type="Proteomes" id="UP001139451"/>
    </source>
</evidence>
<reference evidence="6" key="1">
    <citation type="submission" date="2022-05" db="EMBL/GenBank/DDBJ databases">
        <title>Sphingomonas sp. strain MG17 Genome sequencing and assembly.</title>
        <authorList>
            <person name="Kim I."/>
        </authorList>
    </citation>
    <scope>NUCLEOTIDE SEQUENCE</scope>
    <source>
        <strain evidence="6">MG17</strain>
    </source>
</reference>
<evidence type="ECO:0000256" key="4">
    <source>
        <dbReference type="ARBA" id="ARBA00023136"/>
    </source>
</evidence>
<comment type="subcellular location">
    <subcellularLocation>
        <location evidence="5">Cell inner membrane</location>
        <topology evidence="5">Multi-pass membrane protein</topology>
    </subcellularLocation>
</comment>
<feature type="transmembrane region" description="Helical" evidence="5">
    <location>
        <begin position="94"/>
        <end position="114"/>
    </location>
</feature>
<dbReference type="GO" id="GO:0005886">
    <property type="term" value="C:plasma membrane"/>
    <property type="evidence" value="ECO:0007669"/>
    <property type="project" value="UniProtKB-SubCell"/>
</dbReference>
<keyword evidence="3 5" id="KW-1133">Transmembrane helix</keyword>
<organism evidence="6 7">
    <name type="scientific">Sphingomonas tagetis</name>
    <dbReference type="NCBI Taxonomy" id="2949092"/>
    <lineage>
        <taxon>Bacteria</taxon>
        <taxon>Pseudomonadati</taxon>
        <taxon>Pseudomonadota</taxon>
        <taxon>Alphaproteobacteria</taxon>
        <taxon>Sphingomonadales</taxon>
        <taxon>Sphingomonadaceae</taxon>
        <taxon>Sphingomonas</taxon>
    </lineage>
</organism>
<keyword evidence="4 5" id="KW-0472">Membrane</keyword>
<keyword evidence="7" id="KW-1185">Reference proteome</keyword>
<dbReference type="Pfam" id="PF04279">
    <property type="entry name" value="IspA"/>
    <property type="match status" value="1"/>
</dbReference>
<evidence type="ECO:0000256" key="1">
    <source>
        <dbReference type="ARBA" id="ARBA00022475"/>
    </source>
</evidence>
<dbReference type="AlphaFoldDB" id="A0A9X2HPK7"/>
<comment type="function">
    <text evidence="5">Plays a role in cell envelope biogenesis, maintenance of cell envelope integrity and membrane homeostasis.</text>
</comment>
<feature type="transmembrane region" description="Helical" evidence="5">
    <location>
        <begin position="17"/>
        <end position="34"/>
    </location>
</feature>
<evidence type="ECO:0000256" key="2">
    <source>
        <dbReference type="ARBA" id="ARBA00022692"/>
    </source>
</evidence>
<name>A0A9X2HPK7_9SPHN</name>
<accession>A0A9X2HPK7</accession>
<dbReference type="NCBIfam" id="NF001323">
    <property type="entry name" value="PRK00259.1-1"/>
    <property type="match status" value="1"/>
</dbReference>
<dbReference type="InterPro" id="IPR006008">
    <property type="entry name" value="YciB"/>
</dbReference>
<feature type="transmembrane region" description="Helical" evidence="5">
    <location>
        <begin position="69"/>
        <end position="88"/>
    </location>
</feature>
<dbReference type="RefSeq" id="WP_254294074.1">
    <property type="nucleotide sequence ID" value="NZ_JAMLDX010000010.1"/>
</dbReference>
<dbReference type="PANTHER" id="PTHR36917:SF1">
    <property type="entry name" value="INNER MEMBRANE-SPANNING PROTEIN YCIB"/>
    <property type="match status" value="1"/>
</dbReference>
<evidence type="ECO:0000256" key="5">
    <source>
        <dbReference type="HAMAP-Rule" id="MF_00189"/>
    </source>
</evidence>
<sequence length="215" mass="23744">MTTDTQSAPAPSPGLRMLIDFGPLAVFFLVNSFAPGPALARMLAATAAFMAAIFVAMGLSWWKTRHISPMLWISGGFVLIFGALTLYFHNGTFIKMKPTIVYSLFSVVLFYGLATRKPLLQSLLGTAYPGLSERGWKLLTVNWAVFFVFMAILNEVVWRWSAPGPQDDLSFWAGFKLWGAIPLTLIFAMGNIPMLLRHGLNTDAEIVDKALPPEQ</sequence>
<comment type="caution">
    <text evidence="6">The sequence shown here is derived from an EMBL/GenBank/DDBJ whole genome shotgun (WGS) entry which is preliminary data.</text>
</comment>
<dbReference type="Proteomes" id="UP001139451">
    <property type="component" value="Unassembled WGS sequence"/>
</dbReference>
<comment type="similarity">
    <text evidence="5">Belongs to the YciB family.</text>
</comment>
<feature type="transmembrane region" description="Helical" evidence="5">
    <location>
        <begin position="40"/>
        <end position="62"/>
    </location>
</feature>
<proteinExistence type="inferred from homology"/>
<keyword evidence="5" id="KW-0997">Cell inner membrane</keyword>
<evidence type="ECO:0000256" key="3">
    <source>
        <dbReference type="ARBA" id="ARBA00022989"/>
    </source>
</evidence>
<evidence type="ECO:0000313" key="6">
    <source>
        <dbReference type="EMBL" id="MCP3731449.1"/>
    </source>
</evidence>
<keyword evidence="1 5" id="KW-1003">Cell membrane</keyword>
<keyword evidence="2 5" id="KW-0812">Transmembrane</keyword>